<comment type="similarity">
    <text evidence="1">Belongs to the bacterial solute-binding protein 7 family.</text>
</comment>
<reference evidence="5" key="1">
    <citation type="submission" date="2019-02" db="EMBL/GenBank/DDBJ databases">
        <authorList>
            <consortium name="Genoscope - CEA"/>
            <person name="William W."/>
        </authorList>
    </citation>
    <scope>NUCLEOTIDE SEQUENCE [LARGE SCALE GENOMIC DNA]</scope>
    <source>
        <strain evidence="5">YSy11</strain>
    </source>
</reference>
<dbReference type="CDD" id="cd13603">
    <property type="entry name" value="PBP2_TRAP_Siap_TeaA_like"/>
    <property type="match status" value="1"/>
</dbReference>
<dbReference type="EMBL" id="LR215729">
    <property type="protein sequence ID" value="VEV97680.1"/>
    <property type="molecule type" value="Genomic_DNA"/>
</dbReference>
<evidence type="ECO:0000256" key="3">
    <source>
        <dbReference type="ARBA" id="ARBA00022729"/>
    </source>
</evidence>
<proteinExistence type="inferred from homology"/>
<feature type="signal peptide" evidence="4">
    <location>
        <begin position="1"/>
        <end position="27"/>
    </location>
</feature>
<dbReference type="AlphaFoldDB" id="A0A653E4L3"/>
<evidence type="ECO:0000256" key="1">
    <source>
        <dbReference type="ARBA" id="ARBA00009023"/>
    </source>
</evidence>
<protein>
    <submittedName>
        <fullName evidence="5">C4-dicarboxylate ABC transporter substrate-binding protein</fullName>
    </submittedName>
</protein>
<dbReference type="Pfam" id="PF03480">
    <property type="entry name" value="DctP"/>
    <property type="match status" value="1"/>
</dbReference>
<dbReference type="PANTHER" id="PTHR33376">
    <property type="match status" value="1"/>
</dbReference>
<dbReference type="InterPro" id="IPR018389">
    <property type="entry name" value="DctP_fam"/>
</dbReference>
<dbReference type="InterPro" id="IPR038404">
    <property type="entry name" value="TRAP_DctP_sf"/>
</dbReference>
<sequence>MKLTIKTKASALIMACAFALSSPSLMAQTTFRISLGGSAGGSQEAMTKVFVKELKEKTNGQYDAKLFLNSQLGSEEDTINDVSMGLLDFSVVAINNITPFSPTLGVFTLPYVVQSVEDAVTLTQSAAAEKLVENTVRDSGTRIVGWTFSGFRVFTNSKRPVKSLADLQGLVVRVPKNEIMIDTYKAWGVNPTPMSWSEVFTALQLKVVDGQDLSIIDINSARFYEVQKYLTPIHYNFLIEPIIMSESLFQEQSPEVQQAIIEAGKAATLASERFLKEQEALALENLKERGMEIDELDEAEWIKIATEKVWPKYYDSVGGKNQVNEVLQALGREQI</sequence>
<organism evidence="5">
    <name type="scientific">Pseudomonas marincola</name>
    <dbReference type="NCBI Taxonomy" id="437900"/>
    <lineage>
        <taxon>Bacteria</taxon>
        <taxon>Pseudomonadati</taxon>
        <taxon>Pseudomonadota</taxon>
        <taxon>Gammaproteobacteria</taxon>
        <taxon>Pseudomonadales</taxon>
        <taxon>Pseudomonadaceae</taxon>
        <taxon>Pseudomonas</taxon>
    </lineage>
</organism>
<dbReference type="NCBIfam" id="TIGR00787">
    <property type="entry name" value="dctP"/>
    <property type="match status" value="1"/>
</dbReference>
<dbReference type="GO" id="GO:0055085">
    <property type="term" value="P:transmembrane transport"/>
    <property type="evidence" value="ECO:0007669"/>
    <property type="project" value="InterPro"/>
</dbReference>
<dbReference type="GO" id="GO:0030288">
    <property type="term" value="C:outer membrane-bounded periplasmic space"/>
    <property type="evidence" value="ECO:0007669"/>
    <property type="project" value="InterPro"/>
</dbReference>
<accession>A0A653E4L3</accession>
<dbReference type="NCBIfam" id="NF037995">
    <property type="entry name" value="TRAP_S1"/>
    <property type="match status" value="1"/>
</dbReference>
<keyword evidence="3 4" id="KW-0732">Signal</keyword>
<dbReference type="PANTHER" id="PTHR33376:SF7">
    <property type="entry name" value="C4-DICARBOXYLATE-BINDING PROTEIN DCTB"/>
    <property type="match status" value="1"/>
</dbReference>
<gene>
    <name evidence="5" type="ORF">PMYSY11_2635</name>
</gene>
<dbReference type="PIRSF" id="PIRSF006470">
    <property type="entry name" value="DctB"/>
    <property type="match status" value="1"/>
</dbReference>
<evidence type="ECO:0000256" key="4">
    <source>
        <dbReference type="SAM" id="SignalP"/>
    </source>
</evidence>
<evidence type="ECO:0000313" key="5">
    <source>
        <dbReference type="EMBL" id="VEV97680.1"/>
    </source>
</evidence>
<dbReference type="Gene3D" id="3.40.190.170">
    <property type="entry name" value="Bacterial extracellular solute-binding protein, family 7"/>
    <property type="match status" value="1"/>
</dbReference>
<feature type="chain" id="PRO_5025015272" evidence="4">
    <location>
        <begin position="28"/>
        <end position="335"/>
    </location>
</feature>
<evidence type="ECO:0000256" key="2">
    <source>
        <dbReference type="ARBA" id="ARBA00022448"/>
    </source>
</evidence>
<keyword evidence="2" id="KW-0813">Transport</keyword>
<dbReference type="InterPro" id="IPR004682">
    <property type="entry name" value="TRAP_DctP"/>
</dbReference>
<name>A0A653E4L3_9PSED</name>